<reference evidence="3 4" key="1">
    <citation type="submission" date="2024-09" db="EMBL/GenBank/DDBJ databases">
        <title>The Natural Products Discovery Center: Release of the First 8490 Sequenced Strains for Exploring Actinobacteria Biosynthetic Diversity.</title>
        <authorList>
            <person name="Kalkreuter E."/>
            <person name="Kautsar S.A."/>
            <person name="Yang D."/>
            <person name="Bader C.D."/>
            <person name="Teijaro C.N."/>
            <person name="Fluegel L."/>
            <person name="Davis C.M."/>
            <person name="Simpson J.R."/>
            <person name="Lauterbach L."/>
            <person name="Steele A.D."/>
            <person name="Gui C."/>
            <person name="Meng S."/>
            <person name="Li G."/>
            <person name="Viehrig K."/>
            <person name="Ye F."/>
            <person name="Su P."/>
            <person name="Kiefer A.F."/>
            <person name="Nichols A."/>
            <person name="Cepeda A.J."/>
            <person name="Yan W."/>
            <person name="Fan B."/>
            <person name="Jiang Y."/>
            <person name="Adhikari A."/>
            <person name="Zheng C.-J."/>
            <person name="Schuster L."/>
            <person name="Cowan T.M."/>
            <person name="Smanski M.J."/>
            <person name="Chevrette M.G."/>
            <person name="De Carvalho L.P.S."/>
            <person name="Shen B."/>
        </authorList>
    </citation>
    <scope>NUCLEOTIDE SEQUENCE [LARGE SCALE GENOMIC DNA]</scope>
    <source>
        <strain evidence="3 4">NPDC056472</strain>
    </source>
</reference>
<evidence type="ECO:0000313" key="4">
    <source>
        <dbReference type="Proteomes" id="UP001600424"/>
    </source>
</evidence>
<gene>
    <name evidence="3" type="ORF">ACFQ63_06600</name>
</gene>
<feature type="region of interest" description="Disordered" evidence="1">
    <location>
        <begin position="122"/>
        <end position="175"/>
    </location>
</feature>
<dbReference type="EMBL" id="JBHTRV010000004">
    <property type="protein sequence ID" value="MFE5979364.1"/>
    <property type="molecule type" value="Genomic_DNA"/>
</dbReference>
<keyword evidence="2" id="KW-1133">Transmembrane helix</keyword>
<feature type="transmembrane region" description="Helical" evidence="2">
    <location>
        <begin position="93"/>
        <end position="115"/>
    </location>
</feature>
<feature type="compositionally biased region" description="Low complexity" evidence="1">
    <location>
        <begin position="122"/>
        <end position="164"/>
    </location>
</feature>
<evidence type="ECO:0000313" key="3">
    <source>
        <dbReference type="EMBL" id="MFE5979364.1"/>
    </source>
</evidence>
<evidence type="ECO:0000256" key="2">
    <source>
        <dbReference type="SAM" id="Phobius"/>
    </source>
</evidence>
<organism evidence="3 4">
    <name type="scientific">Streptomyces wedmorensis</name>
    <dbReference type="NCBI Taxonomy" id="43759"/>
    <lineage>
        <taxon>Bacteria</taxon>
        <taxon>Bacillati</taxon>
        <taxon>Actinomycetota</taxon>
        <taxon>Actinomycetes</taxon>
        <taxon>Kitasatosporales</taxon>
        <taxon>Streptomycetaceae</taxon>
        <taxon>Streptomyces</taxon>
    </lineage>
</organism>
<comment type="caution">
    <text evidence="3">The sequence shown here is derived from an EMBL/GenBank/DDBJ whole genome shotgun (WGS) entry which is preliminary data.</text>
</comment>
<name>A0ABW6IPY0_STRWE</name>
<sequence>MSGHGGGARWNDETQSWERAAPGPAGPGAARSGDEHGPVVPPPPPPPDHAPEYGPYPGTPGYGPGQAEYVPETGGWRYPVSGGTGADRPRPRAALAAGVAVAVLAAGSVGGWLVWGRGDAGDPAAGGPAVSVSAPPETGDPTADPTTGTPSDSPSPSDTSTPMDDVPPPGYSAQQDLKGFTIAVPDGWDRTESDQGVFFNAPDGRSLIQVFVVQEADMTPYDALRGASEDGRANKPGYTEISLGRVTGEPGAPADAAELVYAYDREGGRRKVVDRAFTAADGNHYAILAAGPESDWPKQREVLGVALEFFRPGAY</sequence>
<proteinExistence type="predicted"/>
<dbReference type="Proteomes" id="UP001600424">
    <property type="component" value="Unassembled WGS sequence"/>
</dbReference>
<feature type="region of interest" description="Disordered" evidence="1">
    <location>
        <begin position="1"/>
        <end position="90"/>
    </location>
</feature>
<accession>A0ABW6IPY0</accession>
<feature type="compositionally biased region" description="Low complexity" evidence="1">
    <location>
        <begin position="20"/>
        <end position="30"/>
    </location>
</feature>
<feature type="compositionally biased region" description="Pro residues" evidence="1">
    <location>
        <begin position="39"/>
        <end position="48"/>
    </location>
</feature>
<keyword evidence="2" id="KW-0472">Membrane</keyword>
<protein>
    <submittedName>
        <fullName evidence="3">Serine/arginine repetitive matrix protein 2</fullName>
    </submittedName>
</protein>
<dbReference type="RefSeq" id="WP_386256836.1">
    <property type="nucleotide sequence ID" value="NZ_JBHTRV010000004.1"/>
</dbReference>
<keyword evidence="2" id="KW-0812">Transmembrane</keyword>
<keyword evidence="4" id="KW-1185">Reference proteome</keyword>
<evidence type="ECO:0000256" key="1">
    <source>
        <dbReference type="SAM" id="MobiDB-lite"/>
    </source>
</evidence>